<dbReference type="SUPFAM" id="SSF47005">
    <property type="entry name" value="Peripheral subunit-binding domain of 2-oxo acid dehydrogenase complex"/>
    <property type="match status" value="1"/>
</dbReference>
<evidence type="ECO:0000313" key="17">
    <source>
        <dbReference type="Proteomes" id="UP000194664"/>
    </source>
</evidence>
<dbReference type="GO" id="GO:0045252">
    <property type="term" value="C:oxoglutarate dehydrogenase complex"/>
    <property type="evidence" value="ECO:0007669"/>
    <property type="project" value="UniProtKB-UniRule"/>
</dbReference>
<dbReference type="InterPro" id="IPR000089">
    <property type="entry name" value="Biotin_lipoyl"/>
</dbReference>
<dbReference type="GO" id="GO:0033512">
    <property type="term" value="P:L-lysine catabolic process to acetyl-CoA via saccharopine"/>
    <property type="evidence" value="ECO:0007669"/>
    <property type="project" value="UniProtKB-UniRule"/>
</dbReference>
<keyword evidence="10 12" id="KW-0012">Acyltransferase</keyword>
<dbReference type="InterPro" id="IPR001078">
    <property type="entry name" value="2-oxoacid_DH_actylTfrase"/>
</dbReference>
<evidence type="ECO:0000256" key="8">
    <source>
        <dbReference type="ARBA" id="ARBA00022679"/>
    </source>
</evidence>
<evidence type="ECO:0000256" key="4">
    <source>
        <dbReference type="ARBA" id="ARBA00011666"/>
    </source>
</evidence>
<dbReference type="FunFam" id="3.30.559.10:FF:000007">
    <property type="entry name" value="Dihydrolipoamide acetyltransferase component of pyruvate dehydrogenase complex"/>
    <property type="match status" value="1"/>
</dbReference>
<feature type="region of interest" description="Disordered" evidence="13">
    <location>
        <begin position="83"/>
        <end position="112"/>
    </location>
</feature>
<evidence type="ECO:0000256" key="12">
    <source>
        <dbReference type="RuleBase" id="RU361138"/>
    </source>
</evidence>
<evidence type="ECO:0000256" key="13">
    <source>
        <dbReference type="SAM" id="MobiDB-lite"/>
    </source>
</evidence>
<dbReference type="NCBIfam" id="TIGR01347">
    <property type="entry name" value="sucB"/>
    <property type="match status" value="1"/>
</dbReference>
<dbReference type="GO" id="GO:0004149">
    <property type="term" value="F:dihydrolipoyllysine-residue succinyltransferase activity"/>
    <property type="evidence" value="ECO:0007669"/>
    <property type="project" value="UniProtKB-UniRule"/>
</dbReference>
<evidence type="ECO:0000256" key="5">
    <source>
        <dbReference type="ARBA" id="ARBA00012945"/>
    </source>
</evidence>
<dbReference type="CDD" id="cd06849">
    <property type="entry name" value="lipoyl_domain"/>
    <property type="match status" value="1"/>
</dbReference>
<feature type="compositionally biased region" description="Low complexity" evidence="13">
    <location>
        <begin position="83"/>
        <end position="106"/>
    </location>
</feature>
<dbReference type="Pfam" id="PF02817">
    <property type="entry name" value="E3_binding"/>
    <property type="match status" value="1"/>
</dbReference>
<comment type="caution">
    <text evidence="16">The sequence shown here is derived from an EMBL/GenBank/DDBJ whole genome shotgun (WGS) entry which is preliminary data.</text>
</comment>
<keyword evidence="7 12" id="KW-0816">Tricarboxylic acid cycle</keyword>
<dbReference type="PROSITE" id="PS50968">
    <property type="entry name" value="BIOTINYL_LIPOYL"/>
    <property type="match status" value="1"/>
</dbReference>
<evidence type="ECO:0000256" key="2">
    <source>
        <dbReference type="ARBA" id="ARBA00005145"/>
    </source>
</evidence>
<gene>
    <name evidence="16" type="ORF">BVC71_09570</name>
</gene>
<dbReference type="InterPro" id="IPR036625">
    <property type="entry name" value="E3-bd_dom_sf"/>
</dbReference>
<dbReference type="NCBIfam" id="NF004309">
    <property type="entry name" value="PRK05704.1"/>
    <property type="match status" value="1"/>
</dbReference>
<evidence type="ECO:0000256" key="11">
    <source>
        <dbReference type="ARBA" id="ARBA00052761"/>
    </source>
</evidence>
<reference evidence="16 17" key="1">
    <citation type="submission" date="2016-12" db="EMBL/GenBank/DDBJ databases">
        <title>The draft genome sequence of HSLHS2.</title>
        <authorList>
            <person name="Hu D."/>
            <person name="Wang L."/>
            <person name="Shao Z."/>
        </authorList>
    </citation>
    <scope>NUCLEOTIDE SEQUENCE [LARGE SCALE GENOMIC DNA]</scope>
    <source>
        <strain evidence="16">MCCC 1A06712</strain>
    </source>
</reference>
<comment type="cofactor">
    <cofactor evidence="12">
        <name>(R)-lipoate</name>
        <dbReference type="ChEBI" id="CHEBI:83088"/>
    </cofactor>
    <text evidence="12">Binds 1 lipoyl cofactor covalently.</text>
</comment>
<comment type="function">
    <text evidence="1 12">E2 component of the 2-oxoglutarate dehydrogenase (OGDH) complex which catalyzes the second step in the conversion of 2-oxoglutarate to succinyl-CoA and CO(2).</text>
</comment>
<dbReference type="EMBL" id="MSPP01000003">
    <property type="protein sequence ID" value="OUD08953.1"/>
    <property type="molecule type" value="Genomic_DNA"/>
</dbReference>
<evidence type="ECO:0000256" key="10">
    <source>
        <dbReference type="ARBA" id="ARBA00023315"/>
    </source>
</evidence>
<evidence type="ECO:0000256" key="9">
    <source>
        <dbReference type="ARBA" id="ARBA00022823"/>
    </source>
</evidence>
<dbReference type="Proteomes" id="UP000194664">
    <property type="component" value="Unassembled WGS sequence"/>
</dbReference>
<evidence type="ECO:0000256" key="1">
    <source>
        <dbReference type="ARBA" id="ARBA00004052"/>
    </source>
</evidence>
<dbReference type="Gene3D" id="2.40.50.100">
    <property type="match status" value="1"/>
</dbReference>
<keyword evidence="8 12" id="KW-0808">Transferase</keyword>
<dbReference type="Gene3D" id="3.30.559.10">
    <property type="entry name" value="Chloramphenicol acetyltransferase-like domain"/>
    <property type="match status" value="1"/>
</dbReference>
<name>A0A251WYD2_9RHOB</name>
<dbReference type="UniPathway" id="UPA00868">
    <property type="reaction ID" value="UER00840"/>
</dbReference>
<dbReference type="InterPro" id="IPR023213">
    <property type="entry name" value="CAT-like_dom_sf"/>
</dbReference>
<dbReference type="GO" id="GO:0006099">
    <property type="term" value="P:tricarboxylic acid cycle"/>
    <property type="evidence" value="ECO:0007669"/>
    <property type="project" value="UniProtKB-UniRule"/>
</dbReference>
<proteinExistence type="inferred from homology"/>
<comment type="pathway">
    <text evidence="2 12">Amino-acid degradation; L-lysine degradation via saccharopine pathway; glutaryl-CoA from L-lysine: step 6/6.</text>
</comment>
<dbReference type="InterPro" id="IPR050537">
    <property type="entry name" value="2-oxoacid_dehydrogenase"/>
</dbReference>
<dbReference type="Gene3D" id="4.10.320.10">
    <property type="entry name" value="E3-binding domain"/>
    <property type="match status" value="1"/>
</dbReference>
<protein>
    <recommendedName>
        <fullName evidence="6 12">Dihydrolipoyllysine-residue succinyltransferase component of 2-oxoglutarate dehydrogenase complex</fullName>
        <ecNumber evidence="5 12">2.3.1.61</ecNumber>
    </recommendedName>
    <alternativeName>
        <fullName evidence="12">2-oxoglutarate dehydrogenase complex component E2</fullName>
    </alternativeName>
</protein>
<dbReference type="GO" id="GO:0005829">
    <property type="term" value="C:cytosol"/>
    <property type="evidence" value="ECO:0007669"/>
    <property type="project" value="TreeGrafter"/>
</dbReference>
<keyword evidence="9 12" id="KW-0450">Lipoyl</keyword>
<evidence type="ECO:0000259" key="14">
    <source>
        <dbReference type="PROSITE" id="PS50968"/>
    </source>
</evidence>
<sequence length="402" mass="42419">MSIEVRVPTLGESVTEATVATWFKKPGDAVAVDEMLCELETDKVTVEVPSPAAGTLGDIVAAEGETVGVDALLAHINEGEGAAPAPAAAKEEAAPAPAAAPASSGGKDVEDAPSAKKLMAENNIAAADVQGSGKDGRVMKEDVLKAISGGASAVPAASAAPRAPVAASQAEREERVKMTRLRQTIAKRLKDSQNTAAMLTTYNEVDMTEVMALRNEYKDLFLKKHGVKLGFMSFFTKACIHALKEVPEVNAEIDGTDIVYKNYVNMGIAAGTPTGLVVPVLNDADQMSFAEIEKAIAEKGARARDGKLSMAEMQGGTFTISNGGVYGSLMSSPILNPPQSGILGMHKIQDRPMAINGQVVIRPMMYLALSYDHRIVDGKGAVTFLVRVKEALEDPRRLLMDL</sequence>
<evidence type="ECO:0000313" key="16">
    <source>
        <dbReference type="EMBL" id="OUD08953.1"/>
    </source>
</evidence>
<dbReference type="EC" id="2.3.1.61" evidence="5 12"/>
<keyword evidence="17" id="KW-1185">Reference proteome</keyword>
<dbReference type="RefSeq" id="WP_240516826.1">
    <property type="nucleotide sequence ID" value="NZ_MSPP01000003.1"/>
</dbReference>
<accession>A0A251WYD2</accession>
<comment type="catalytic activity">
    <reaction evidence="11 12">
        <text>N(6)-[(R)-dihydrolipoyl]-L-lysyl-[protein] + succinyl-CoA = N(6)-[(R)-S(8)-succinyldihydrolipoyl]-L-lysyl-[protein] + CoA</text>
        <dbReference type="Rhea" id="RHEA:15213"/>
        <dbReference type="Rhea" id="RHEA-COMP:10475"/>
        <dbReference type="Rhea" id="RHEA-COMP:20092"/>
        <dbReference type="ChEBI" id="CHEBI:57287"/>
        <dbReference type="ChEBI" id="CHEBI:57292"/>
        <dbReference type="ChEBI" id="CHEBI:83100"/>
        <dbReference type="ChEBI" id="CHEBI:83120"/>
        <dbReference type="EC" id="2.3.1.61"/>
    </reaction>
</comment>
<dbReference type="PANTHER" id="PTHR43416:SF5">
    <property type="entry name" value="DIHYDROLIPOYLLYSINE-RESIDUE SUCCINYLTRANSFERASE COMPONENT OF 2-OXOGLUTARATE DEHYDROGENASE COMPLEX, MITOCHONDRIAL"/>
    <property type="match status" value="1"/>
</dbReference>
<dbReference type="AlphaFoldDB" id="A0A251WYD2"/>
<evidence type="ECO:0000256" key="6">
    <source>
        <dbReference type="ARBA" id="ARBA00019511"/>
    </source>
</evidence>
<dbReference type="InterPro" id="IPR006255">
    <property type="entry name" value="SucB"/>
</dbReference>
<dbReference type="Pfam" id="PF00364">
    <property type="entry name" value="Biotin_lipoyl"/>
    <property type="match status" value="1"/>
</dbReference>
<evidence type="ECO:0000259" key="15">
    <source>
        <dbReference type="PROSITE" id="PS51826"/>
    </source>
</evidence>
<comment type="subunit">
    <text evidence="4">Forms a 24-polypeptide structural core with octahedral symmetry. Part of the 2-oxoglutarate dehydrogenase (OGDH) complex composed of E1 (2-oxoglutarate dehydrogenase), E2 (dihydrolipoamide succinyltransferase) and E3 (dihydrolipoamide dehydrogenase); the complex contains multiple copies of the three enzymatic components (E1, E2 and E3).</text>
</comment>
<dbReference type="PROSITE" id="PS51826">
    <property type="entry name" value="PSBD"/>
    <property type="match status" value="1"/>
</dbReference>
<comment type="similarity">
    <text evidence="3 12">Belongs to the 2-oxoacid dehydrogenase family.</text>
</comment>
<feature type="domain" description="Peripheral subunit-binding (PSBD)" evidence="15">
    <location>
        <begin position="110"/>
        <end position="147"/>
    </location>
</feature>
<evidence type="ECO:0000256" key="3">
    <source>
        <dbReference type="ARBA" id="ARBA00007317"/>
    </source>
</evidence>
<dbReference type="InterPro" id="IPR011053">
    <property type="entry name" value="Single_hybrid_motif"/>
</dbReference>
<dbReference type="SUPFAM" id="SSF51230">
    <property type="entry name" value="Single hybrid motif"/>
    <property type="match status" value="1"/>
</dbReference>
<dbReference type="InterPro" id="IPR004167">
    <property type="entry name" value="PSBD"/>
</dbReference>
<dbReference type="Pfam" id="PF00198">
    <property type="entry name" value="2-oxoacid_dh"/>
    <property type="match status" value="1"/>
</dbReference>
<dbReference type="PANTHER" id="PTHR43416">
    <property type="entry name" value="DIHYDROLIPOYLLYSINE-RESIDUE SUCCINYLTRANSFERASE COMPONENT OF 2-OXOGLUTARATE DEHYDROGENASE COMPLEX, MITOCHONDRIAL-RELATED"/>
    <property type="match status" value="1"/>
</dbReference>
<organism evidence="16 17">
    <name type="scientific">Marivivens niveibacter</name>
    <dbReference type="NCBI Taxonomy" id="1930667"/>
    <lineage>
        <taxon>Bacteria</taxon>
        <taxon>Pseudomonadati</taxon>
        <taxon>Pseudomonadota</taxon>
        <taxon>Alphaproteobacteria</taxon>
        <taxon>Rhodobacterales</taxon>
        <taxon>Paracoccaceae</taxon>
        <taxon>Marivivens group</taxon>
        <taxon>Marivivens</taxon>
    </lineage>
</organism>
<feature type="domain" description="Lipoyl-binding" evidence="14">
    <location>
        <begin position="2"/>
        <end position="77"/>
    </location>
</feature>
<dbReference type="SUPFAM" id="SSF52777">
    <property type="entry name" value="CoA-dependent acyltransferases"/>
    <property type="match status" value="1"/>
</dbReference>
<evidence type="ECO:0000256" key="7">
    <source>
        <dbReference type="ARBA" id="ARBA00022532"/>
    </source>
</evidence>